<name>A0ABR6ND63_9SPHN</name>
<dbReference type="Pfam" id="PF13279">
    <property type="entry name" value="4HBT_2"/>
    <property type="match status" value="1"/>
</dbReference>
<sequence length="149" mass="16835">MTDEPRAFTPFLSRPYRIEWGHCDPAGIVYAPRFLEMFGESTIMLFEKALGVRKRDMVKTRGVVGFPMVDVSARFMRPAAYGDDVVLEVEAPDFGNSSFTIRHRLLKDGHPCVEGTEKRVWTVRDAERPGGMRAERVPDDIRAMFGPAA</sequence>
<organism evidence="2 3">
    <name type="scientific">Sphingobium lignivorans</name>
    <dbReference type="NCBI Taxonomy" id="2735886"/>
    <lineage>
        <taxon>Bacteria</taxon>
        <taxon>Pseudomonadati</taxon>
        <taxon>Pseudomonadota</taxon>
        <taxon>Alphaproteobacteria</taxon>
        <taxon>Sphingomonadales</taxon>
        <taxon>Sphingomonadaceae</taxon>
        <taxon>Sphingobium</taxon>
    </lineage>
</organism>
<comment type="caution">
    <text evidence="2">The sequence shown here is derived from an EMBL/GenBank/DDBJ whole genome shotgun (WGS) entry which is preliminary data.</text>
</comment>
<dbReference type="CDD" id="cd00586">
    <property type="entry name" value="4HBT"/>
    <property type="match status" value="1"/>
</dbReference>
<protein>
    <submittedName>
        <fullName evidence="2">4-hydroxybenzoyl-CoA thioesterase</fullName>
        <ecNumber evidence="2">3.1.2.23</ecNumber>
    </submittedName>
</protein>
<evidence type="ECO:0000313" key="3">
    <source>
        <dbReference type="Proteomes" id="UP001138540"/>
    </source>
</evidence>
<dbReference type="Gene3D" id="3.10.129.10">
    <property type="entry name" value="Hotdog Thioesterase"/>
    <property type="match status" value="1"/>
</dbReference>
<dbReference type="GO" id="GO:0018739">
    <property type="term" value="F:4-hydroxybenzoyl-CoA thioesterase activity"/>
    <property type="evidence" value="ECO:0007669"/>
    <property type="project" value="UniProtKB-EC"/>
</dbReference>
<proteinExistence type="predicted"/>
<dbReference type="EC" id="3.1.2.23" evidence="2"/>
<dbReference type="SUPFAM" id="SSF54637">
    <property type="entry name" value="Thioesterase/thiol ester dehydrase-isomerase"/>
    <property type="match status" value="1"/>
</dbReference>
<dbReference type="PANTHER" id="PTHR31793">
    <property type="entry name" value="4-HYDROXYBENZOYL-COA THIOESTERASE FAMILY MEMBER"/>
    <property type="match status" value="1"/>
</dbReference>
<dbReference type="InterPro" id="IPR029069">
    <property type="entry name" value="HotDog_dom_sf"/>
</dbReference>
<dbReference type="InterPro" id="IPR050563">
    <property type="entry name" value="4-hydroxybenzoyl-CoA_TE"/>
</dbReference>
<accession>A0ABR6ND63</accession>
<gene>
    <name evidence="2" type="ORF">HNP60_001185</name>
</gene>
<keyword evidence="1 2" id="KW-0378">Hydrolase</keyword>
<evidence type="ECO:0000256" key="1">
    <source>
        <dbReference type="ARBA" id="ARBA00022801"/>
    </source>
</evidence>
<dbReference type="RefSeq" id="WP_184151331.1">
    <property type="nucleotide sequence ID" value="NZ_JACHKA010000001.1"/>
</dbReference>
<reference evidence="2 3" key="1">
    <citation type="submission" date="2020-08" db="EMBL/GenBank/DDBJ databases">
        <title>Exploring microbial biodiversity for novel pathways involved in the catabolism of aromatic compounds derived from lignin.</title>
        <authorList>
            <person name="Elkins J."/>
        </authorList>
    </citation>
    <scope>NUCLEOTIDE SEQUENCE [LARGE SCALE GENOMIC DNA]</scope>
    <source>
        <strain evidence="2 3">B1D3A</strain>
    </source>
</reference>
<dbReference type="Proteomes" id="UP001138540">
    <property type="component" value="Unassembled WGS sequence"/>
</dbReference>
<keyword evidence="3" id="KW-1185">Reference proteome</keyword>
<evidence type="ECO:0000313" key="2">
    <source>
        <dbReference type="EMBL" id="MBB5985211.1"/>
    </source>
</evidence>
<dbReference type="EMBL" id="JACHKA010000001">
    <property type="protein sequence ID" value="MBB5985211.1"/>
    <property type="molecule type" value="Genomic_DNA"/>
</dbReference>
<dbReference type="PANTHER" id="PTHR31793:SF37">
    <property type="entry name" value="ACYL-COA THIOESTER HYDROLASE YBGC"/>
    <property type="match status" value="1"/>
</dbReference>